<dbReference type="SUPFAM" id="SSF53756">
    <property type="entry name" value="UDP-Glycosyltransferase/glycogen phosphorylase"/>
    <property type="match status" value="1"/>
</dbReference>
<evidence type="ECO:0000259" key="1">
    <source>
        <dbReference type="Pfam" id="PF13439"/>
    </source>
</evidence>
<name>A0A1H7RMS0_9GAMM</name>
<dbReference type="GO" id="GO:0016757">
    <property type="term" value="F:glycosyltransferase activity"/>
    <property type="evidence" value="ECO:0007669"/>
    <property type="project" value="TreeGrafter"/>
</dbReference>
<dbReference type="PANTHER" id="PTHR45947:SF3">
    <property type="entry name" value="SULFOQUINOVOSYL TRANSFERASE SQD2"/>
    <property type="match status" value="1"/>
</dbReference>
<proteinExistence type="predicted"/>
<dbReference type="EMBL" id="FOAS01000015">
    <property type="protein sequence ID" value="SEL61493.1"/>
    <property type="molecule type" value="Genomic_DNA"/>
</dbReference>
<dbReference type="AlphaFoldDB" id="A0A1H7RMS0"/>
<organism evidence="2 3">
    <name type="scientific">Atopomonas hussainii</name>
    <dbReference type="NCBI Taxonomy" id="1429083"/>
    <lineage>
        <taxon>Bacteria</taxon>
        <taxon>Pseudomonadati</taxon>
        <taxon>Pseudomonadota</taxon>
        <taxon>Gammaproteobacteria</taxon>
        <taxon>Pseudomonadales</taxon>
        <taxon>Pseudomonadaceae</taxon>
        <taxon>Atopomonas</taxon>
    </lineage>
</organism>
<protein>
    <submittedName>
        <fullName evidence="2">Glycosyltransferase involved in cell wall bisynthesis</fullName>
    </submittedName>
</protein>
<dbReference type="PANTHER" id="PTHR45947">
    <property type="entry name" value="SULFOQUINOVOSYL TRANSFERASE SQD2"/>
    <property type="match status" value="1"/>
</dbReference>
<dbReference type="Proteomes" id="UP000185766">
    <property type="component" value="Unassembled WGS sequence"/>
</dbReference>
<dbReference type="RefSeq" id="WP_074869925.1">
    <property type="nucleotide sequence ID" value="NZ_FOAS01000015.1"/>
</dbReference>
<keyword evidence="3" id="KW-1185">Reference proteome</keyword>
<dbReference type="CDD" id="cd03814">
    <property type="entry name" value="GT4-like"/>
    <property type="match status" value="1"/>
</dbReference>
<feature type="domain" description="Glycosyltransferase subfamily 4-like N-terminal" evidence="1">
    <location>
        <begin position="14"/>
        <end position="165"/>
    </location>
</feature>
<reference evidence="2 3" key="1">
    <citation type="submission" date="2016-10" db="EMBL/GenBank/DDBJ databases">
        <authorList>
            <person name="de Groot N.N."/>
        </authorList>
    </citation>
    <scope>NUCLEOTIDE SEQUENCE [LARGE SCALE GENOMIC DNA]</scope>
    <source>
        <strain evidence="2 3">JCM 19513</strain>
    </source>
</reference>
<gene>
    <name evidence="2" type="ORF">SAMN05216214_11554</name>
</gene>
<dbReference type="Pfam" id="PF13692">
    <property type="entry name" value="Glyco_trans_1_4"/>
    <property type="match status" value="1"/>
</dbReference>
<dbReference type="InterPro" id="IPR028098">
    <property type="entry name" value="Glyco_trans_4-like_N"/>
</dbReference>
<dbReference type="InterPro" id="IPR050194">
    <property type="entry name" value="Glycosyltransferase_grp1"/>
</dbReference>
<sequence>MRLLLVSDAWMPQVNGVVTCMRQLQRELERQGHQVLVIHPGLFRTLPCPGYGEIRLAWNVWRVPRMIRQFAPDAVHLATEGPLGWAARAYLRRRGYRFSSAVHTRFPEYIHQRWPWIPLHWGYAYLRAFHHGSSAVQVSTQRMLEVLQGYGLVNLKLWRKGVDLSHFTAPPVPQSSADTPRFVYVGRLAAEKNLEAFLSLALPGSKRVVGDGPERARLEAAFTEVEFVGYRHGAELAKEYQAASVLVFPSRTDTFGLVMLEALACGTPVAAFPVPGPLDVLNPACGVMDEDLQQACLRALTLDRQACVQAAQAFSWQRSAQECVAAWPTLKADWVALPPQALTPAA</sequence>
<keyword evidence="2" id="KW-0808">Transferase</keyword>
<dbReference type="STRING" id="1429083.GCA_001885685_01183"/>
<dbReference type="Gene3D" id="3.40.50.2000">
    <property type="entry name" value="Glycogen Phosphorylase B"/>
    <property type="match status" value="2"/>
</dbReference>
<accession>A0A1H7RMS0</accession>
<dbReference type="Pfam" id="PF13439">
    <property type="entry name" value="Glyco_transf_4"/>
    <property type="match status" value="1"/>
</dbReference>
<evidence type="ECO:0000313" key="2">
    <source>
        <dbReference type="EMBL" id="SEL61493.1"/>
    </source>
</evidence>
<evidence type="ECO:0000313" key="3">
    <source>
        <dbReference type="Proteomes" id="UP000185766"/>
    </source>
</evidence>